<accession>A0A379IMQ6</accession>
<keyword evidence="1" id="KW-0732">Signal</keyword>
<organism evidence="2 3">
    <name type="scientific">Ectopseudomonas mendocina</name>
    <name type="common">Pseudomonas mendocina</name>
    <dbReference type="NCBI Taxonomy" id="300"/>
    <lineage>
        <taxon>Bacteria</taxon>
        <taxon>Pseudomonadati</taxon>
        <taxon>Pseudomonadota</taxon>
        <taxon>Gammaproteobacteria</taxon>
        <taxon>Pseudomonadales</taxon>
        <taxon>Pseudomonadaceae</taxon>
        <taxon>Ectopseudomonas</taxon>
    </lineage>
</organism>
<gene>
    <name evidence="2" type="ORF">NCTC10899_00247</name>
</gene>
<sequence length="222" mass="24320">MRYATPLRLGLLAGLLLSGCASQTTPPTQFSGYLADYSQLQPATSATGAPVLRWISPQFRSERYTSVYVEQPSFYPEPMPSDQVSAQTLEQARDYLHQALLRELKDGRLKLVDTPSMDSLVLRSAITGVNVSTEGIKAYEVIPVALVIAAASTAAGTRDRDTEIFIELEALDARTSEPVLRVVRKGHGLTLANSSTQLTLDDLKPVLDVWARDARDFQPGLR</sequence>
<dbReference type="EMBL" id="UGUU01000001">
    <property type="protein sequence ID" value="SUD37492.1"/>
    <property type="molecule type" value="Genomic_DNA"/>
</dbReference>
<dbReference type="AlphaFoldDB" id="A0A379IMQ6"/>
<evidence type="ECO:0000256" key="1">
    <source>
        <dbReference type="SAM" id="SignalP"/>
    </source>
</evidence>
<feature type="signal peptide" evidence="1">
    <location>
        <begin position="1"/>
        <end position="23"/>
    </location>
</feature>
<feature type="chain" id="PRO_5016697686" evidence="1">
    <location>
        <begin position="24"/>
        <end position="222"/>
    </location>
</feature>
<keyword evidence="2" id="KW-0449">Lipoprotein</keyword>
<name>A0A379IMQ6_ECTME</name>
<protein>
    <submittedName>
        <fullName evidence="2">Lipoprotein</fullName>
    </submittedName>
</protein>
<dbReference type="InterPro" id="IPR021747">
    <property type="entry name" value="DUF3313"/>
</dbReference>
<dbReference type="Proteomes" id="UP000254260">
    <property type="component" value="Unassembled WGS sequence"/>
</dbReference>
<dbReference type="Pfam" id="PF11769">
    <property type="entry name" value="DUF3313"/>
    <property type="match status" value="1"/>
</dbReference>
<evidence type="ECO:0000313" key="3">
    <source>
        <dbReference type="Proteomes" id="UP000254260"/>
    </source>
</evidence>
<dbReference type="PROSITE" id="PS51257">
    <property type="entry name" value="PROKAR_LIPOPROTEIN"/>
    <property type="match status" value="1"/>
</dbReference>
<reference evidence="2 3" key="1">
    <citation type="submission" date="2018-06" db="EMBL/GenBank/DDBJ databases">
        <authorList>
            <consortium name="Pathogen Informatics"/>
            <person name="Doyle S."/>
        </authorList>
    </citation>
    <scope>NUCLEOTIDE SEQUENCE [LARGE SCALE GENOMIC DNA]</scope>
    <source>
        <strain evidence="2 3">NCTC10899</strain>
    </source>
</reference>
<proteinExistence type="predicted"/>
<dbReference type="RefSeq" id="WP_013713336.1">
    <property type="nucleotide sequence ID" value="NZ_CAXYQS010000031.1"/>
</dbReference>
<evidence type="ECO:0000313" key="2">
    <source>
        <dbReference type="EMBL" id="SUD37492.1"/>
    </source>
</evidence>
<dbReference type="OrthoDB" id="6192874at2"/>